<dbReference type="EMBL" id="QSKV01000003">
    <property type="protein sequence ID" value="RHE93574.1"/>
    <property type="molecule type" value="Genomic_DNA"/>
</dbReference>
<sequence length="360" mass="40028">MKDVNYFFLVLCSVLYIGVLSACDDKETPATMNIEKVCGTYAMEQVKMTFNGVDMPALGSVSLILDTSYDSNVVETDDSRKMILELPPLWPNLPTESTYSAFENIIVKVDAAASSELVTFEGSIKKAEYDLIVKGTCQENIIVLDLTYAAFSNFIGKRYLFEFNKQSLNMGMLNPSVETVEWKGSQMPVIEFVADAIEPVFEAIGRRLGGSFYFEVLSDASVQAGVKSYETNDFVPFSGKQAFRNLNGGFGYLVADYDGALWLSKVVLGDFSVSSTMFASIGGNFHFVPVFFVNGKSANELRIAFDTPLGTSFCRFLFQWLENLGEMELSVEEVEKAHKVALLLQDKKIRYIHLLGTVIE</sequence>
<keyword evidence="1" id="KW-0732">Signal</keyword>
<dbReference type="Proteomes" id="UP000285650">
    <property type="component" value="Unassembled WGS sequence"/>
</dbReference>
<accession>A0A414LG04</accession>
<organism evidence="2 3">
    <name type="scientific">Bacteroides intestinalis</name>
    <dbReference type="NCBI Taxonomy" id="329854"/>
    <lineage>
        <taxon>Bacteria</taxon>
        <taxon>Pseudomonadati</taxon>
        <taxon>Bacteroidota</taxon>
        <taxon>Bacteroidia</taxon>
        <taxon>Bacteroidales</taxon>
        <taxon>Bacteroidaceae</taxon>
        <taxon>Bacteroides</taxon>
    </lineage>
</organism>
<evidence type="ECO:0000256" key="1">
    <source>
        <dbReference type="SAM" id="SignalP"/>
    </source>
</evidence>
<reference evidence="2 3" key="1">
    <citation type="submission" date="2018-08" db="EMBL/GenBank/DDBJ databases">
        <title>A genome reference for cultivated species of the human gut microbiota.</title>
        <authorList>
            <person name="Zou Y."/>
            <person name="Xue W."/>
            <person name="Luo G."/>
        </authorList>
    </citation>
    <scope>NUCLEOTIDE SEQUENCE [LARGE SCALE GENOMIC DNA]</scope>
    <source>
        <strain evidence="2 3">AM27-17</strain>
    </source>
</reference>
<comment type="caution">
    <text evidence="2">The sequence shown here is derived from an EMBL/GenBank/DDBJ whole genome shotgun (WGS) entry which is preliminary data.</text>
</comment>
<dbReference type="PROSITE" id="PS51257">
    <property type="entry name" value="PROKAR_LIPOPROTEIN"/>
    <property type="match status" value="1"/>
</dbReference>
<feature type="signal peptide" evidence="1">
    <location>
        <begin position="1"/>
        <end position="22"/>
    </location>
</feature>
<evidence type="ECO:0000313" key="2">
    <source>
        <dbReference type="EMBL" id="RHE93574.1"/>
    </source>
</evidence>
<dbReference type="AlphaFoldDB" id="A0A414LG04"/>
<proteinExistence type="predicted"/>
<protein>
    <submittedName>
        <fullName evidence="2">Uncharacterized protein</fullName>
    </submittedName>
</protein>
<gene>
    <name evidence="2" type="ORF">DW712_05740</name>
</gene>
<evidence type="ECO:0000313" key="3">
    <source>
        <dbReference type="Proteomes" id="UP000285650"/>
    </source>
</evidence>
<feature type="chain" id="PRO_5018965745" evidence="1">
    <location>
        <begin position="23"/>
        <end position="360"/>
    </location>
</feature>
<name>A0A414LG04_9BACE</name>